<comment type="caution">
    <text evidence="1">The sequence shown here is derived from an EMBL/GenBank/DDBJ whole genome shotgun (WGS) entry which is preliminary data.</text>
</comment>
<evidence type="ECO:0000313" key="2">
    <source>
        <dbReference type="Proteomes" id="UP000269221"/>
    </source>
</evidence>
<dbReference type="AlphaFoldDB" id="A0A3M0J327"/>
<organism evidence="1 2">
    <name type="scientific">Hirundo rustica rustica</name>
    <dbReference type="NCBI Taxonomy" id="333673"/>
    <lineage>
        <taxon>Eukaryota</taxon>
        <taxon>Metazoa</taxon>
        <taxon>Chordata</taxon>
        <taxon>Craniata</taxon>
        <taxon>Vertebrata</taxon>
        <taxon>Euteleostomi</taxon>
        <taxon>Archelosauria</taxon>
        <taxon>Archosauria</taxon>
        <taxon>Dinosauria</taxon>
        <taxon>Saurischia</taxon>
        <taxon>Theropoda</taxon>
        <taxon>Coelurosauria</taxon>
        <taxon>Aves</taxon>
        <taxon>Neognathae</taxon>
        <taxon>Neoaves</taxon>
        <taxon>Telluraves</taxon>
        <taxon>Australaves</taxon>
        <taxon>Passeriformes</taxon>
        <taxon>Sylvioidea</taxon>
        <taxon>Hirundinidae</taxon>
        <taxon>Hirundo</taxon>
    </lineage>
</organism>
<gene>
    <name evidence="1" type="ORF">DUI87_27945</name>
</gene>
<proteinExistence type="predicted"/>
<name>A0A3M0J327_HIRRU</name>
<reference evidence="1 2" key="1">
    <citation type="submission" date="2018-07" db="EMBL/GenBank/DDBJ databases">
        <title>A high quality draft genome assembly of the barn swallow (H. rustica rustica).</title>
        <authorList>
            <person name="Formenti G."/>
            <person name="Chiara M."/>
            <person name="Poveda L."/>
            <person name="Francoijs K.-J."/>
            <person name="Bonisoli-Alquati A."/>
            <person name="Canova L."/>
            <person name="Gianfranceschi L."/>
            <person name="Horner D.S."/>
            <person name="Saino N."/>
        </authorList>
    </citation>
    <scope>NUCLEOTIDE SEQUENCE [LARGE SCALE GENOMIC DNA]</scope>
    <source>
        <strain evidence="1">Chelidonia</strain>
        <tissue evidence="1">Blood</tissue>
    </source>
</reference>
<dbReference type="Proteomes" id="UP000269221">
    <property type="component" value="Unassembled WGS sequence"/>
</dbReference>
<sequence>MKEGLEQDGETEKIQFTSSLKFWAVEQLRRCKYLLYRSFLGHEWQDEVILVKKMVIYSQMWKLDVILRNPFMKTVKWIVYGIQKRTHHIFILDSVFYSAALNIYSAYDITCAKLAKALWDIHLPVGHFEDKRYVYIFGDRVRTGQYFSSLPIGHGVNRQADEFNSC</sequence>
<accession>A0A3M0J327</accession>
<protein>
    <submittedName>
        <fullName evidence="1">Uncharacterized protein</fullName>
    </submittedName>
</protein>
<evidence type="ECO:0000313" key="1">
    <source>
        <dbReference type="EMBL" id="RMB95831.1"/>
    </source>
</evidence>
<dbReference type="EMBL" id="QRBI01000184">
    <property type="protein sequence ID" value="RMB95831.1"/>
    <property type="molecule type" value="Genomic_DNA"/>
</dbReference>
<keyword evidence="2" id="KW-1185">Reference proteome</keyword>